<dbReference type="AlphaFoldDB" id="A0A212T9F4"/>
<evidence type="ECO:0000256" key="1">
    <source>
        <dbReference type="SAM" id="Phobius"/>
    </source>
</evidence>
<evidence type="ECO:0000313" key="2">
    <source>
        <dbReference type="EMBL" id="SNC62424.1"/>
    </source>
</evidence>
<name>A0A212T9F4_9BACT</name>
<dbReference type="RefSeq" id="WP_088841984.1">
    <property type="nucleotide sequence ID" value="NZ_FYEW01000001.1"/>
</dbReference>
<gene>
    <name evidence="2" type="ORF">SAMN06265337_0667</name>
</gene>
<keyword evidence="1" id="KW-0472">Membrane</keyword>
<sequence>MKKPFLSFWRRLLAAYYVLTAPSIILFAGQDWRAKALVLHNVTAEDTFSITECMREIIRDEVNQEATLREAQEVLDQPWS</sequence>
<keyword evidence="1" id="KW-0812">Transmembrane</keyword>
<dbReference type="Proteomes" id="UP000198131">
    <property type="component" value="Unassembled WGS sequence"/>
</dbReference>
<protein>
    <submittedName>
        <fullName evidence="2">Uncharacterized protein</fullName>
    </submittedName>
</protein>
<dbReference type="EMBL" id="FYEW01000001">
    <property type="protein sequence ID" value="SNC62424.1"/>
    <property type="molecule type" value="Genomic_DNA"/>
</dbReference>
<evidence type="ECO:0000313" key="3">
    <source>
        <dbReference type="Proteomes" id="UP000198131"/>
    </source>
</evidence>
<keyword evidence="3" id="KW-1185">Reference proteome</keyword>
<reference evidence="3" key="1">
    <citation type="submission" date="2017-06" db="EMBL/GenBank/DDBJ databases">
        <authorList>
            <person name="Varghese N."/>
            <person name="Submissions S."/>
        </authorList>
    </citation>
    <scope>NUCLEOTIDE SEQUENCE [LARGE SCALE GENOMIC DNA]</scope>
    <source>
        <strain evidence="3">DSM 11116</strain>
    </source>
</reference>
<organism evidence="2 3">
    <name type="scientific">Hymenobacter gelipurpurascens</name>
    <dbReference type="NCBI Taxonomy" id="89968"/>
    <lineage>
        <taxon>Bacteria</taxon>
        <taxon>Pseudomonadati</taxon>
        <taxon>Bacteroidota</taxon>
        <taxon>Cytophagia</taxon>
        <taxon>Cytophagales</taxon>
        <taxon>Hymenobacteraceae</taxon>
        <taxon>Hymenobacter</taxon>
    </lineage>
</organism>
<feature type="transmembrane region" description="Helical" evidence="1">
    <location>
        <begin position="12"/>
        <end position="29"/>
    </location>
</feature>
<proteinExistence type="predicted"/>
<keyword evidence="1" id="KW-1133">Transmembrane helix</keyword>
<accession>A0A212T9F4</accession>